<dbReference type="OrthoDB" id="6140090at2759"/>
<reference evidence="2" key="1">
    <citation type="submission" date="2015-07" db="EMBL/GenBank/DDBJ databases">
        <title>MeaNS - Measles Nucleotide Surveillance Program.</title>
        <authorList>
            <person name="Tran T."/>
            <person name="Druce J."/>
        </authorList>
    </citation>
    <scope>NUCLEOTIDE SEQUENCE</scope>
    <source>
        <strain evidence="2">UCB-OBI-ISO-001</strain>
        <tissue evidence="2">Gonad</tissue>
    </source>
</reference>
<dbReference type="GO" id="GO:0046983">
    <property type="term" value="F:protein dimerization activity"/>
    <property type="evidence" value="ECO:0007669"/>
    <property type="project" value="InterPro"/>
</dbReference>
<dbReference type="STRING" id="37653.A0A0L8HX95"/>
<feature type="non-terminal residue" evidence="2">
    <location>
        <position position="444"/>
    </location>
</feature>
<accession>A0A0L8HX95</accession>
<proteinExistence type="predicted"/>
<dbReference type="AlphaFoldDB" id="A0A0L8HX95"/>
<protein>
    <recommendedName>
        <fullName evidence="1">HAT C-terminal dimerisation domain-containing protein</fullName>
    </recommendedName>
</protein>
<evidence type="ECO:0000313" key="2">
    <source>
        <dbReference type="EMBL" id="KOF93811.1"/>
    </source>
</evidence>
<evidence type="ECO:0000259" key="1">
    <source>
        <dbReference type="Pfam" id="PF05699"/>
    </source>
</evidence>
<gene>
    <name evidence="2" type="ORF">OCBIM_22003431mg</name>
</gene>
<sequence>MNPRKKRKFAFTGIILNGEERPQCVLGSEVLASFLKPRKLKPHLETKHPGFVNKKIPRSTFFFIELHESTDIANMVQLCVFVRYIHNKSMEDDFLFCESLHSKTTEKDIFVKVDNFFRAHDINWEHCVGACTDCAPVMLGCRSGFQTLVKQKASNALGTRCTIHRRALMAKILPDTVKSVPNDVIAVVNFIKAGALNSRLFADLCRENDADFENLLLHSRIQWLSKGKVLMRVFWVRNEISEFIRDSKLCLRAKFCDARFLICLAFLMDIFDSFNTLNLTLQGKGMTLNRFIEENEFLVDDDMVEVMRNRICILGEELSLYFPYLEKFEQLYCFMNNPFSISLADLPFEDITMQEQFIELLNDGTAKQIFREMSCPDFWIQIAQLYPDISKMALKYLVPFTTTYECELAFSALQSIKSKQRNRLDVTHDMRVALSRTQPNIDEL</sequence>
<organism evidence="2">
    <name type="scientific">Octopus bimaculoides</name>
    <name type="common">California two-spotted octopus</name>
    <dbReference type="NCBI Taxonomy" id="37653"/>
    <lineage>
        <taxon>Eukaryota</taxon>
        <taxon>Metazoa</taxon>
        <taxon>Spiralia</taxon>
        <taxon>Lophotrochozoa</taxon>
        <taxon>Mollusca</taxon>
        <taxon>Cephalopoda</taxon>
        <taxon>Coleoidea</taxon>
        <taxon>Octopodiformes</taxon>
        <taxon>Octopoda</taxon>
        <taxon>Incirrata</taxon>
        <taxon>Octopodidae</taxon>
        <taxon>Octopus</taxon>
    </lineage>
</organism>
<dbReference type="PANTHER" id="PTHR45913:SF22">
    <property type="entry name" value="SCAN BOX DOMAIN-CONTAINING PROTEIN"/>
    <property type="match status" value="1"/>
</dbReference>
<dbReference type="EMBL" id="KQ417087">
    <property type="protein sequence ID" value="KOF93811.1"/>
    <property type="molecule type" value="Genomic_DNA"/>
</dbReference>
<dbReference type="Pfam" id="PF05699">
    <property type="entry name" value="Dimer_Tnp_hAT"/>
    <property type="match status" value="1"/>
</dbReference>
<dbReference type="SUPFAM" id="SSF53098">
    <property type="entry name" value="Ribonuclease H-like"/>
    <property type="match status" value="1"/>
</dbReference>
<feature type="domain" description="HAT C-terminal dimerisation" evidence="1">
    <location>
        <begin position="371"/>
        <end position="426"/>
    </location>
</feature>
<dbReference type="PANTHER" id="PTHR45913">
    <property type="entry name" value="EPM2A-INTERACTING PROTEIN 1"/>
    <property type="match status" value="1"/>
</dbReference>
<name>A0A0L8HX95_OCTBM</name>
<dbReference type="InterPro" id="IPR012337">
    <property type="entry name" value="RNaseH-like_sf"/>
</dbReference>
<dbReference type="InterPro" id="IPR008906">
    <property type="entry name" value="HATC_C_dom"/>
</dbReference>